<dbReference type="InParanoid" id="A0A2P5FIT9"/>
<dbReference type="OrthoDB" id="10448537at2759"/>
<keyword evidence="2" id="KW-1185">Reference proteome</keyword>
<name>A0A2P5FIT9_TREOI</name>
<gene>
    <name evidence="1" type="ORF">TorRG33x02_066190</name>
</gene>
<protein>
    <submittedName>
        <fullName evidence="1">Uncharacterized protein</fullName>
    </submittedName>
</protein>
<accession>A0A2P5FIT9</accession>
<reference evidence="2" key="1">
    <citation type="submission" date="2016-06" db="EMBL/GenBank/DDBJ databases">
        <title>Parallel loss of symbiosis genes in relatives of nitrogen-fixing non-legume Parasponia.</title>
        <authorList>
            <person name="Van Velzen R."/>
            <person name="Holmer R."/>
            <person name="Bu F."/>
            <person name="Rutten L."/>
            <person name="Van Zeijl A."/>
            <person name="Liu W."/>
            <person name="Santuari L."/>
            <person name="Cao Q."/>
            <person name="Sharma T."/>
            <person name="Shen D."/>
            <person name="Roswanjaya Y."/>
            <person name="Wardhani T."/>
            <person name="Kalhor M.S."/>
            <person name="Jansen J."/>
            <person name="Van den Hoogen J."/>
            <person name="Gungor B."/>
            <person name="Hartog M."/>
            <person name="Hontelez J."/>
            <person name="Verver J."/>
            <person name="Yang W.-C."/>
            <person name="Schijlen E."/>
            <person name="Repin R."/>
            <person name="Schilthuizen M."/>
            <person name="Schranz E."/>
            <person name="Heidstra R."/>
            <person name="Miyata K."/>
            <person name="Fedorova E."/>
            <person name="Kohlen W."/>
            <person name="Bisseling T."/>
            <person name="Smit S."/>
            <person name="Geurts R."/>
        </authorList>
    </citation>
    <scope>NUCLEOTIDE SEQUENCE [LARGE SCALE GENOMIC DNA]</scope>
    <source>
        <strain evidence="2">cv. RG33-2</strain>
    </source>
</reference>
<evidence type="ECO:0000313" key="2">
    <source>
        <dbReference type="Proteomes" id="UP000237000"/>
    </source>
</evidence>
<dbReference type="EMBL" id="JXTC01000030">
    <property type="protein sequence ID" value="PON97709.1"/>
    <property type="molecule type" value="Genomic_DNA"/>
</dbReference>
<sequence>MTHPVFASGTVIKPTSLAISIPSPSEATIFQDC</sequence>
<dbReference type="AlphaFoldDB" id="A0A2P5FIT9"/>
<organism evidence="1 2">
    <name type="scientific">Trema orientale</name>
    <name type="common">Charcoal tree</name>
    <name type="synonym">Celtis orientalis</name>
    <dbReference type="NCBI Taxonomy" id="63057"/>
    <lineage>
        <taxon>Eukaryota</taxon>
        <taxon>Viridiplantae</taxon>
        <taxon>Streptophyta</taxon>
        <taxon>Embryophyta</taxon>
        <taxon>Tracheophyta</taxon>
        <taxon>Spermatophyta</taxon>
        <taxon>Magnoliopsida</taxon>
        <taxon>eudicotyledons</taxon>
        <taxon>Gunneridae</taxon>
        <taxon>Pentapetalae</taxon>
        <taxon>rosids</taxon>
        <taxon>fabids</taxon>
        <taxon>Rosales</taxon>
        <taxon>Cannabaceae</taxon>
        <taxon>Trema</taxon>
    </lineage>
</organism>
<proteinExistence type="predicted"/>
<comment type="caution">
    <text evidence="1">The sequence shown here is derived from an EMBL/GenBank/DDBJ whole genome shotgun (WGS) entry which is preliminary data.</text>
</comment>
<dbReference type="Proteomes" id="UP000237000">
    <property type="component" value="Unassembled WGS sequence"/>
</dbReference>
<evidence type="ECO:0000313" key="1">
    <source>
        <dbReference type="EMBL" id="PON97709.1"/>
    </source>
</evidence>